<comment type="caution">
    <text evidence="2">The sequence shown here is derived from an EMBL/GenBank/DDBJ whole genome shotgun (WGS) entry which is preliminary data.</text>
</comment>
<evidence type="ECO:0000313" key="2">
    <source>
        <dbReference type="EMBL" id="MFD2916157.1"/>
    </source>
</evidence>
<evidence type="ECO:0000256" key="1">
    <source>
        <dbReference type="SAM" id="Phobius"/>
    </source>
</evidence>
<dbReference type="Pfam" id="PF07813">
    <property type="entry name" value="LTXXQ"/>
    <property type="match status" value="1"/>
</dbReference>
<dbReference type="RefSeq" id="WP_194508166.1">
    <property type="nucleotide sequence ID" value="NZ_JADILU010000004.1"/>
</dbReference>
<sequence length="153" mass="17940">MKKNNILYLLLIILIIMNGFFLFNYLGRPNHKGPKESGHFIVKELGFNDTQLQQFEELETKHHNKMRGVGDDIKLAKDALFKNITKTSISQFSVDSLIIVISEKEQQKEKELFSRLRSVYELCNEEQKEQFSAIIKKAREFDNRGPEMPHRPE</sequence>
<protein>
    <submittedName>
        <fullName evidence="2">Spy/CpxP family protein refolding chaperone</fullName>
    </submittedName>
</protein>
<reference evidence="3" key="1">
    <citation type="journal article" date="2019" name="Int. J. Syst. Evol. Microbiol.">
        <title>The Global Catalogue of Microorganisms (GCM) 10K type strain sequencing project: providing services to taxonomists for standard genome sequencing and annotation.</title>
        <authorList>
            <consortium name="The Broad Institute Genomics Platform"/>
            <consortium name="The Broad Institute Genome Sequencing Center for Infectious Disease"/>
            <person name="Wu L."/>
            <person name="Ma J."/>
        </authorList>
    </citation>
    <scope>NUCLEOTIDE SEQUENCE [LARGE SCALE GENOMIC DNA]</scope>
    <source>
        <strain evidence="3">KCTC 32514</strain>
    </source>
</reference>
<proteinExistence type="predicted"/>
<accession>A0ABW5ZWP7</accession>
<keyword evidence="3" id="KW-1185">Reference proteome</keyword>
<evidence type="ECO:0000313" key="3">
    <source>
        <dbReference type="Proteomes" id="UP001597548"/>
    </source>
</evidence>
<gene>
    <name evidence="2" type="ORF">ACFS29_10945</name>
</gene>
<dbReference type="EMBL" id="JBHUOS010000009">
    <property type="protein sequence ID" value="MFD2916157.1"/>
    <property type="molecule type" value="Genomic_DNA"/>
</dbReference>
<dbReference type="Proteomes" id="UP001597548">
    <property type="component" value="Unassembled WGS sequence"/>
</dbReference>
<name>A0ABW5ZWP7_9FLAO</name>
<dbReference type="Gene3D" id="1.20.120.1490">
    <property type="match status" value="1"/>
</dbReference>
<keyword evidence="1" id="KW-0472">Membrane</keyword>
<dbReference type="InterPro" id="IPR012899">
    <property type="entry name" value="LTXXQ"/>
</dbReference>
<keyword evidence="1" id="KW-1133">Transmembrane helix</keyword>
<feature type="transmembrane region" description="Helical" evidence="1">
    <location>
        <begin position="6"/>
        <end position="26"/>
    </location>
</feature>
<keyword evidence="1" id="KW-0812">Transmembrane</keyword>
<organism evidence="2 3">
    <name type="scientific">Psychroserpens luteus</name>
    <dbReference type="NCBI Taxonomy" id="1434066"/>
    <lineage>
        <taxon>Bacteria</taxon>
        <taxon>Pseudomonadati</taxon>
        <taxon>Bacteroidota</taxon>
        <taxon>Flavobacteriia</taxon>
        <taxon>Flavobacteriales</taxon>
        <taxon>Flavobacteriaceae</taxon>
        <taxon>Psychroserpens</taxon>
    </lineage>
</organism>